<sequence length="142" mass="15752">MFDHPLLGFGERCAQAGFVSIADRGTLWAAIGAEERTCDPAEDPTEGVLSIEGIGPGRWDGWHGRVATVTASLPVEPDRIEAEQHELVREMATIFGDPHVLTGQCDQIYRWSLDRWTVEVSIDAVERNRLELTLADAELLPR</sequence>
<name>A0A5Q2FC34_9ACTN</name>
<proteinExistence type="predicted"/>
<dbReference type="AlphaFoldDB" id="A0A5Q2FC34"/>
<organism evidence="1 2">
    <name type="scientific">Raineyella fluvialis</name>
    <dbReference type="NCBI Taxonomy" id="2662261"/>
    <lineage>
        <taxon>Bacteria</taxon>
        <taxon>Bacillati</taxon>
        <taxon>Actinomycetota</taxon>
        <taxon>Actinomycetes</taxon>
        <taxon>Propionibacteriales</taxon>
        <taxon>Propionibacteriaceae</taxon>
        <taxon>Raineyella</taxon>
    </lineage>
</organism>
<protein>
    <submittedName>
        <fullName evidence="1">Uncharacterized protein</fullName>
    </submittedName>
</protein>
<dbReference type="Proteomes" id="UP000386847">
    <property type="component" value="Chromosome"/>
</dbReference>
<dbReference type="KEGG" id="rain:Rai3103_14370"/>
<accession>A0A5Q2FC34</accession>
<dbReference type="RefSeq" id="WP_153573149.1">
    <property type="nucleotide sequence ID" value="NZ_CP045725.1"/>
</dbReference>
<gene>
    <name evidence="1" type="ORF">Rai3103_14370</name>
</gene>
<evidence type="ECO:0000313" key="1">
    <source>
        <dbReference type="EMBL" id="QGF24620.1"/>
    </source>
</evidence>
<reference evidence="1 2" key="1">
    <citation type="submission" date="2019-10" db="EMBL/GenBank/DDBJ databases">
        <title>Genomic analysis of Raineyella sp. CBA3103.</title>
        <authorList>
            <person name="Roh S.W."/>
        </authorList>
    </citation>
    <scope>NUCLEOTIDE SEQUENCE [LARGE SCALE GENOMIC DNA]</scope>
    <source>
        <strain evidence="1 2">CBA3103</strain>
    </source>
</reference>
<keyword evidence="2" id="KW-1185">Reference proteome</keyword>
<evidence type="ECO:0000313" key="2">
    <source>
        <dbReference type="Proteomes" id="UP000386847"/>
    </source>
</evidence>
<dbReference type="EMBL" id="CP045725">
    <property type="protein sequence ID" value="QGF24620.1"/>
    <property type="molecule type" value="Genomic_DNA"/>
</dbReference>